<proteinExistence type="predicted"/>
<sequence>MIPSARAAGAPSPFSPRRGGLAFAGLAAALFTLAPAAARAEDPAPITIELNRLEPQPDLKPAAGCRAWLLMRNPGAEALDPLRLDLLLFGKDGVIARRLALDVGPLPGAKTMARVFDLSALPCENIGSVLLNDVLACNKGDDARAACAARITTASRVTGVNFEK</sequence>
<protein>
    <submittedName>
        <fullName evidence="2">Tat pathway signal protein</fullName>
    </submittedName>
</protein>
<dbReference type="EMBL" id="JBHLUN010000008">
    <property type="protein sequence ID" value="MFC0408908.1"/>
    <property type="molecule type" value="Genomic_DNA"/>
</dbReference>
<evidence type="ECO:0000313" key="3">
    <source>
        <dbReference type="Proteomes" id="UP001589865"/>
    </source>
</evidence>
<comment type="caution">
    <text evidence="2">The sequence shown here is derived from an EMBL/GenBank/DDBJ whole genome shotgun (WGS) entry which is preliminary data.</text>
</comment>
<feature type="signal peptide" evidence="1">
    <location>
        <begin position="1"/>
        <end position="40"/>
    </location>
</feature>
<dbReference type="Proteomes" id="UP001589865">
    <property type="component" value="Unassembled WGS sequence"/>
</dbReference>
<evidence type="ECO:0000313" key="2">
    <source>
        <dbReference type="EMBL" id="MFC0408908.1"/>
    </source>
</evidence>
<name>A0ABV6JT53_9PROT</name>
<keyword evidence="3" id="KW-1185">Reference proteome</keyword>
<gene>
    <name evidence="2" type="ORF">ACFFGY_11640</name>
</gene>
<dbReference type="RefSeq" id="WP_377044664.1">
    <property type="nucleotide sequence ID" value="NZ_JBHLUN010000008.1"/>
</dbReference>
<feature type="chain" id="PRO_5045572742" evidence="1">
    <location>
        <begin position="41"/>
        <end position="164"/>
    </location>
</feature>
<reference evidence="2 3" key="1">
    <citation type="submission" date="2024-09" db="EMBL/GenBank/DDBJ databases">
        <authorList>
            <person name="Sun Q."/>
            <person name="Mori K."/>
        </authorList>
    </citation>
    <scope>NUCLEOTIDE SEQUENCE [LARGE SCALE GENOMIC DNA]</scope>
    <source>
        <strain evidence="2 3">TBRC 5777</strain>
    </source>
</reference>
<keyword evidence="1" id="KW-0732">Signal</keyword>
<organism evidence="2 3">
    <name type="scientific">Roseomonas elaeocarpi</name>
    <dbReference type="NCBI Taxonomy" id="907779"/>
    <lineage>
        <taxon>Bacteria</taxon>
        <taxon>Pseudomonadati</taxon>
        <taxon>Pseudomonadota</taxon>
        <taxon>Alphaproteobacteria</taxon>
        <taxon>Acetobacterales</taxon>
        <taxon>Roseomonadaceae</taxon>
        <taxon>Roseomonas</taxon>
    </lineage>
</organism>
<evidence type="ECO:0000256" key="1">
    <source>
        <dbReference type="SAM" id="SignalP"/>
    </source>
</evidence>
<accession>A0ABV6JT53</accession>